<dbReference type="InterPro" id="IPR037523">
    <property type="entry name" value="VOC_core"/>
</dbReference>
<organism evidence="2 3">
    <name type="scientific">Salininema proteolyticum</name>
    <dbReference type="NCBI Taxonomy" id="1607685"/>
    <lineage>
        <taxon>Bacteria</taxon>
        <taxon>Bacillati</taxon>
        <taxon>Actinomycetota</taxon>
        <taxon>Actinomycetes</taxon>
        <taxon>Glycomycetales</taxon>
        <taxon>Glycomycetaceae</taxon>
        <taxon>Salininema</taxon>
    </lineage>
</organism>
<gene>
    <name evidence="2" type="ORF">ACFPET_05285</name>
</gene>
<feature type="domain" description="VOC" evidence="1">
    <location>
        <begin position="3"/>
        <end position="109"/>
    </location>
</feature>
<evidence type="ECO:0000313" key="3">
    <source>
        <dbReference type="Proteomes" id="UP001595823"/>
    </source>
</evidence>
<sequence>MINGVHVVLYSHDAEADRAFFKNVLRWPYADAGEGWLIFRAPPAETAVHPSPEGAEHGEMMLMCDDLEETVADLKMSGVPITQPIKELKWGKVTAIHLPGGGELSLYEPLHPRPTGE</sequence>
<proteinExistence type="predicted"/>
<dbReference type="InterPro" id="IPR004360">
    <property type="entry name" value="Glyas_Fos-R_dOase_dom"/>
</dbReference>
<accession>A0ABV8TVV6</accession>
<dbReference type="EMBL" id="JBHSDK010000007">
    <property type="protein sequence ID" value="MFC4334607.1"/>
    <property type="molecule type" value="Genomic_DNA"/>
</dbReference>
<protein>
    <submittedName>
        <fullName evidence="2">VOC family protein</fullName>
    </submittedName>
</protein>
<dbReference type="InterPro" id="IPR052164">
    <property type="entry name" value="Anthracycline_SecMetBiosynth"/>
</dbReference>
<dbReference type="RefSeq" id="WP_380618459.1">
    <property type="nucleotide sequence ID" value="NZ_JBHSDK010000007.1"/>
</dbReference>
<reference evidence="3" key="1">
    <citation type="journal article" date="2019" name="Int. J. Syst. Evol. Microbiol.">
        <title>The Global Catalogue of Microorganisms (GCM) 10K type strain sequencing project: providing services to taxonomists for standard genome sequencing and annotation.</title>
        <authorList>
            <consortium name="The Broad Institute Genomics Platform"/>
            <consortium name="The Broad Institute Genome Sequencing Center for Infectious Disease"/>
            <person name="Wu L."/>
            <person name="Ma J."/>
        </authorList>
    </citation>
    <scope>NUCLEOTIDE SEQUENCE [LARGE SCALE GENOMIC DNA]</scope>
    <source>
        <strain evidence="3">IBRC-M 10908</strain>
    </source>
</reference>
<dbReference type="PANTHER" id="PTHR33993">
    <property type="entry name" value="GLYOXALASE-RELATED"/>
    <property type="match status" value="1"/>
</dbReference>
<dbReference type="Proteomes" id="UP001595823">
    <property type="component" value="Unassembled WGS sequence"/>
</dbReference>
<dbReference type="PANTHER" id="PTHR33993:SF14">
    <property type="entry name" value="GB|AAF24581.1"/>
    <property type="match status" value="1"/>
</dbReference>
<dbReference type="SUPFAM" id="SSF54593">
    <property type="entry name" value="Glyoxalase/Bleomycin resistance protein/Dihydroxybiphenyl dioxygenase"/>
    <property type="match status" value="1"/>
</dbReference>
<name>A0ABV8TVV6_9ACTN</name>
<evidence type="ECO:0000313" key="2">
    <source>
        <dbReference type="EMBL" id="MFC4334607.1"/>
    </source>
</evidence>
<keyword evidence="3" id="KW-1185">Reference proteome</keyword>
<dbReference type="Pfam" id="PF00903">
    <property type="entry name" value="Glyoxalase"/>
    <property type="match status" value="1"/>
</dbReference>
<evidence type="ECO:0000259" key="1">
    <source>
        <dbReference type="PROSITE" id="PS51819"/>
    </source>
</evidence>
<dbReference type="InterPro" id="IPR029068">
    <property type="entry name" value="Glyas_Bleomycin-R_OHBP_Dase"/>
</dbReference>
<dbReference type="PROSITE" id="PS51819">
    <property type="entry name" value="VOC"/>
    <property type="match status" value="1"/>
</dbReference>
<comment type="caution">
    <text evidence="2">The sequence shown here is derived from an EMBL/GenBank/DDBJ whole genome shotgun (WGS) entry which is preliminary data.</text>
</comment>
<dbReference type="Gene3D" id="3.10.180.10">
    <property type="entry name" value="2,3-Dihydroxybiphenyl 1,2-Dioxygenase, domain 1"/>
    <property type="match status" value="1"/>
</dbReference>